<keyword evidence="5" id="KW-1185">Reference proteome</keyword>
<dbReference type="EMBL" id="OBDO01000005">
    <property type="protein sequence ID" value="SNX96673.1"/>
    <property type="molecule type" value="Genomic_DNA"/>
</dbReference>
<name>A0A285ECU5_9ACTN</name>
<dbReference type="RefSeq" id="WP_172442422.1">
    <property type="nucleotide sequence ID" value="NZ_JACHXB010000001.1"/>
</dbReference>
<accession>A0A285ECU5</accession>
<feature type="domain" description="Malectin" evidence="3">
    <location>
        <begin position="39"/>
        <end position="185"/>
    </location>
</feature>
<feature type="chain" id="PRO_5039114100" evidence="2">
    <location>
        <begin position="18"/>
        <end position="555"/>
    </location>
</feature>
<evidence type="ECO:0000256" key="1">
    <source>
        <dbReference type="SAM" id="MobiDB-lite"/>
    </source>
</evidence>
<feature type="compositionally biased region" description="Pro residues" evidence="1">
    <location>
        <begin position="245"/>
        <end position="265"/>
    </location>
</feature>
<feature type="region of interest" description="Disordered" evidence="1">
    <location>
        <begin position="194"/>
        <end position="266"/>
    </location>
</feature>
<evidence type="ECO:0000313" key="5">
    <source>
        <dbReference type="Proteomes" id="UP000219514"/>
    </source>
</evidence>
<organism evidence="4 5">
    <name type="scientific">Geodermatophilus sabuli</name>
    <dbReference type="NCBI Taxonomy" id="1564158"/>
    <lineage>
        <taxon>Bacteria</taxon>
        <taxon>Bacillati</taxon>
        <taxon>Actinomycetota</taxon>
        <taxon>Actinomycetes</taxon>
        <taxon>Geodermatophilales</taxon>
        <taxon>Geodermatophilaceae</taxon>
        <taxon>Geodermatophilus</taxon>
    </lineage>
</organism>
<feature type="signal peptide" evidence="2">
    <location>
        <begin position="1"/>
        <end position="17"/>
    </location>
</feature>
<evidence type="ECO:0000256" key="2">
    <source>
        <dbReference type="SAM" id="SignalP"/>
    </source>
</evidence>
<gene>
    <name evidence="4" type="ORF">SAMN06893097_1055</name>
</gene>
<dbReference type="InterPro" id="IPR021720">
    <property type="entry name" value="Malectin_dom"/>
</dbReference>
<feature type="compositionally biased region" description="Low complexity" evidence="1">
    <location>
        <begin position="198"/>
        <end position="207"/>
    </location>
</feature>
<dbReference type="Pfam" id="PF11721">
    <property type="entry name" value="Malectin"/>
    <property type="match status" value="1"/>
</dbReference>
<dbReference type="Proteomes" id="UP000219514">
    <property type="component" value="Unassembled WGS sequence"/>
</dbReference>
<evidence type="ECO:0000259" key="3">
    <source>
        <dbReference type="Pfam" id="PF11721"/>
    </source>
</evidence>
<reference evidence="4 5" key="1">
    <citation type="submission" date="2017-09" db="EMBL/GenBank/DDBJ databases">
        <authorList>
            <person name="Ehlers B."/>
            <person name="Leendertz F.H."/>
        </authorList>
    </citation>
    <scope>NUCLEOTIDE SEQUENCE [LARGE SCALE GENOMIC DNA]</scope>
    <source>
        <strain evidence="4 5">DSM 46844</strain>
    </source>
</reference>
<keyword evidence="2" id="KW-0732">Signal</keyword>
<proteinExistence type="predicted"/>
<dbReference type="Gene3D" id="2.60.120.430">
    <property type="entry name" value="Galactose-binding lectin"/>
    <property type="match status" value="1"/>
</dbReference>
<sequence>MVLGLSAVALTAGVSGAAGGLQTAGSAHCPEGTTNQVAVARVNINGPRLTVGDQVWSADPGVQADAAATVAEDRDIRKTRADALYRTSRVGEFRYEAPVTEAGQYVVRMHFVEPWFGVDGRPGGRGSRVFSISVEDGRAGSRRVDVAAAAGGPLRAWTKSWTTRVDDGNVTIEGRGIRDLPVVSAIEVLRKQPRGTCVPVSSTTTPSGESAADGTPEPEAAAPAPPVEEAPQPETRDDTSGAPQTPAPAPVPAPAPPAAAAPAPPAAGGTIGLLSADSGRPFAAASVWNTPIPTNPAIDRNSAAMVRSVTSSNTATANLYAYGEPVFTAVAGTPTARVTCTENWGTCDVEKRTMRIPAEAQPTTGSDGRMIIVDLVDRVVCDFWQARKAGTGQWTTSWATCADLTGTGSGPNGGATGAGVNALTGVVRTFEMRNLHIPHTLSVATNNSCSGQFRAPAVKTDGQSGRADCVPEGARLQLDPSIDVNAIPNMTPGERAVARALQVYGAINRDNCGSNLCVQFEAPFGEADPYPAAGFTGDYYRMPHIPWNQLRVLAG</sequence>
<dbReference type="AlphaFoldDB" id="A0A285ECU5"/>
<protein>
    <submittedName>
        <fullName evidence="4">Di-glucose binding within endoplasmic reticulum</fullName>
    </submittedName>
</protein>
<evidence type="ECO:0000313" key="4">
    <source>
        <dbReference type="EMBL" id="SNX96673.1"/>
    </source>
</evidence>